<dbReference type="AlphaFoldDB" id="A0A9D1XA50"/>
<name>A0A9D1XA50_9BACT</name>
<dbReference type="InterPro" id="IPR017871">
    <property type="entry name" value="ABC_transporter-like_CS"/>
</dbReference>
<organism evidence="5 6">
    <name type="scientific">Candidatus Parabacteroides intestinipullorum</name>
    <dbReference type="NCBI Taxonomy" id="2838723"/>
    <lineage>
        <taxon>Bacteria</taxon>
        <taxon>Pseudomonadati</taxon>
        <taxon>Bacteroidota</taxon>
        <taxon>Bacteroidia</taxon>
        <taxon>Bacteroidales</taxon>
        <taxon>Tannerellaceae</taxon>
        <taxon>Parabacteroides</taxon>
    </lineage>
</organism>
<dbReference type="Gene3D" id="3.40.50.300">
    <property type="entry name" value="P-loop containing nucleotide triphosphate hydrolases"/>
    <property type="match status" value="1"/>
</dbReference>
<dbReference type="GO" id="GO:0005886">
    <property type="term" value="C:plasma membrane"/>
    <property type="evidence" value="ECO:0007669"/>
    <property type="project" value="TreeGrafter"/>
</dbReference>
<evidence type="ECO:0000259" key="4">
    <source>
        <dbReference type="PROSITE" id="PS50893"/>
    </source>
</evidence>
<reference evidence="5" key="1">
    <citation type="journal article" date="2021" name="PeerJ">
        <title>Extensive microbial diversity within the chicken gut microbiome revealed by metagenomics and culture.</title>
        <authorList>
            <person name="Gilroy R."/>
            <person name="Ravi A."/>
            <person name="Getino M."/>
            <person name="Pursley I."/>
            <person name="Horton D.L."/>
            <person name="Alikhan N.F."/>
            <person name="Baker D."/>
            <person name="Gharbi K."/>
            <person name="Hall N."/>
            <person name="Watson M."/>
            <person name="Adriaenssens E.M."/>
            <person name="Foster-Nyarko E."/>
            <person name="Jarju S."/>
            <person name="Secka A."/>
            <person name="Antonio M."/>
            <person name="Oren A."/>
            <person name="Chaudhuri R.R."/>
            <person name="La Ragione R."/>
            <person name="Hildebrand F."/>
            <person name="Pallen M.J."/>
        </authorList>
    </citation>
    <scope>NUCLEOTIDE SEQUENCE</scope>
    <source>
        <strain evidence="5">ChiGjej6B6-14162</strain>
    </source>
</reference>
<dbReference type="PROSITE" id="PS50893">
    <property type="entry name" value="ABC_TRANSPORTER_2"/>
    <property type="match status" value="1"/>
</dbReference>
<dbReference type="GO" id="GO:0005524">
    <property type="term" value="F:ATP binding"/>
    <property type="evidence" value="ECO:0007669"/>
    <property type="project" value="UniProtKB-KW"/>
</dbReference>
<dbReference type="PROSITE" id="PS00211">
    <property type="entry name" value="ABC_TRANSPORTER_1"/>
    <property type="match status" value="1"/>
</dbReference>
<dbReference type="InterPro" id="IPR017911">
    <property type="entry name" value="MacB-like_ATP-bd"/>
</dbReference>
<dbReference type="EMBL" id="DXEL01000065">
    <property type="protein sequence ID" value="HIX75247.1"/>
    <property type="molecule type" value="Genomic_DNA"/>
</dbReference>
<keyword evidence="1" id="KW-0813">Transport</keyword>
<reference evidence="5" key="2">
    <citation type="submission" date="2021-04" db="EMBL/GenBank/DDBJ databases">
        <authorList>
            <person name="Gilroy R."/>
        </authorList>
    </citation>
    <scope>NUCLEOTIDE SEQUENCE</scope>
    <source>
        <strain evidence="5">ChiGjej6B6-14162</strain>
    </source>
</reference>
<evidence type="ECO:0000256" key="2">
    <source>
        <dbReference type="ARBA" id="ARBA00022741"/>
    </source>
</evidence>
<dbReference type="CDD" id="cd03255">
    <property type="entry name" value="ABC_MJ0796_LolCDE_FtsE"/>
    <property type="match status" value="1"/>
</dbReference>
<keyword evidence="3 5" id="KW-0067">ATP-binding</keyword>
<sequence>MALIEMTGIRKHFRDGSERLNEVLRGIDLTVERGDFLAIKGASGSGKTTLLSVLGLLIRPDGGEYRLDGNRLFEDEADDARTRNQRIGFVFQDHRLLPQYTVLENILLPTLAYQATSKREQMERALGLMRSTGIEALADRYPAGLSGGESSRVALCRALIMNPALVLADEPTGQLDADNARAIAGLLAGMNREMGTTVIMVTHSDEMASYAKQVKILNKGCLE</sequence>
<evidence type="ECO:0000256" key="1">
    <source>
        <dbReference type="ARBA" id="ARBA00022448"/>
    </source>
</evidence>
<feature type="domain" description="ABC transporter" evidence="4">
    <location>
        <begin position="4"/>
        <end position="223"/>
    </location>
</feature>
<keyword evidence="2" id="KW-0547">Nucleotide-binding</keyword>
<dbReference type="Pfam" id="PF00005">
    <property type="entry name" value="ABC_tran"/>
    <property type="match status" value="1"/>
</dbReference>
<gene>
    <name evidence="5" type="ORF">H9977_09490</name>
</gene>
<dbReference type="InterPro" id="IPR027417">
    <property type="entry name" value="P-loop_NTPase"/>
</dbReference>
<dbReference type="SUPFAM" id="SSF52540">
    <property type="entry name" value="P-loop containing nucleoside triphosphate hydrolases"/>
    <property type="match status" value="1"/>
</dbReference>
<dbReference type="GO" id="GO:0016887">
    <property type="term" value="F:ATP hydrolysis activity"/>
    <property type="evidence" value="ECO:0007669"/>
    <property type="project" value="InterPro"/>
</dbReference>
<dbReference type="PANTHER" id="PTHR24220">
    <property type="entry name" value="IMPORT ATP-BINDING PROTEIN"/>
    <property type="match status" value="1"/>
</dbReference>
<proteinExistence type="predicted"/>
<protein>
    <submittedName>
        <fullName evidence="5">ABC transporter ATP-binding protein</fullName>
    </submittedName>
</protein>
<evidence type="ECO:0000313" key="5">
    <source>
        <dbReference type="EMBL" id="HIX75247.1"/>
    </source>
</evidence>
<accession>A0A9D1XA50</accession>
<dbReference type="GO" id="GO:0022857">
    <property type="term" value="F:transmembrane transporter activity"/>
    <property type="evidence" value="ECO:0007669"/>
    <property type="project" value="TreeGrafter"/>
</dbReference>
<dbReference type="InterPro" id="IPR015854">
    <property type="entry name" value="ABC_transpr_LolD-like"/>
</dbReference>
<dbReference type="InterPro" id="IPR003439">
    <property type="entry name" value="ABC_transporter-like_ATP-bd"/>
</dbReference>
<dbReference type="InterPro" id="IPR003593">
    <property type="entry name" value="AAA+_ATPase"/>
</dbReference>
<dbReference type="Proteomes" id="UP000886740">
    <property type="component" value="Unassembled WGS sequence"/>
</dbReference>
<dbReference type="SMART" id="SM00382">
    <property type="entry name" value="AAA"/>
    <property type="match status" value="1"/>
</dbReference>
<comment type="caution">
    <text evidence="5">The sequence shown here is derived from an EMBL/GenBank/DDBJ whole genome shotgun (WGS) entry which is preliminary data.</text>
</comment>
<evidence type="ECO:0000313" key="6">
    <source>
        <dbReference type="Proteomes" id="UP000886740"/>
    </source>
</evidence>
<evidence type="ECO:0000256" key="3">
    <source>
        <dbReference type="ARBA" id="ARBA00022840"/>
    </source>
</evidence>